<comment type="caution">
    <text evidence="3">The sequence shown here is derived from an EMBL/GenBank/DDBJ whole genome shotgun (WGS) entry which is preliminary data.</text>
</comment>
<dbReference type="GO" id="GO:0006355">
    <property type="term" value="P:regulation of DNA-templated transcription"/>
    <property type="evidence" value="ECO:0007669"/>
    <property type="project" value="InterPro"/>
</dbReference>
<reference evidence="3" key="1">
    <citation type="submission" date="2019-12" db="EMBL/GenBank/DDBJ databases">
        <title>Novel species isolated from a subtropical stream in China.</title>
        <authorList>
            <person name="Lu H."/>
        </authorList>
    </citation>
    <scope>NUCLEOTIDE SEQUENCE [LARGE SCALE GENOMIC DNA]</scope>
    <source>
        <strain evidence="3">FT81W</strain>
    </source>
</reference>
<dbReference type="RefSeq" id="WP_161083010.1">
    <property type="nucleotide sequence ID" value="NZ_WWCX01000008.1"/>
</dbReference>
<dbReference type="PANTHER" id="PTHR35401">
    <property type="entry name" value="COPG FAMILY HELIX-TURN-HELIX PROTEIN-RELATED-RELATED"/>
    <property type="match status" value="1"/>
</dbReference>
<gene>
    <name evidence="3" type="ORF">GTP90_08015</name>
</gene>
<evidence type="ECO:0000313" key="4">
    <source>
        <dbReference type="Proteomes" id="UP000447355"/>
    </source>
</evidence>
<evidence type="ECO:0000256" key="1">
    <source>
        <dbReference type="ARBA" id="ARBA00022649"/>
    </source>
</evidence>
<evidence type="ECO:0000313" key="3">
    <source>
        <dbReference type="EMBL" id="MYM93801.1"/>
    </source>
</evidence>
<organism evidence="3 4">
    <name type="scientific">Duganella vulcania</name>
    <dbReference type="NCBI Taxonomy" id="2692166"/>
    <lineage>
        <taxon>Bacteria</taxon>
        <taxon>Pseudomonadati</taxon>
        <taxon>Pseudomonadota</taxon>
        <taxon>Betaproteobacteria</taxon>
        <taxon>Burkholderiales</taxon>
        <taxon>Oxalobacteraceae</taxon>
        <taxon>Telluria group</taxon>
        <taxon>Duganella</taxon>
    </lineage>
</organism>
<comment type="similarity">
    <text evidence="2">Belongs to the TacA antitoxin family.</text>
</comment>
<dbReference type="EMBL" id="WWCX01000008">
    <property type="protein sequence ID" value="MYM93801.1"/>
    <property type="molecule type" value="Genomic_DNA"/>
</dbReference>
<keyword evidence="1" id="KW-1277">Toxin-antitoxin system</keyword>
<dbReference type="PANTHER" id="PTHR35401:SF2">
    <property type="entry name" value="ABC-TYPE TRANSPORT SYSTEM"/>
    <property type="match status" value="1"/>
</dbReference>
<dbReference type="Pfam" id="PF08681">
    <property type="entry name" value="TacA1"/>
    <property type="match status" value="1"/>
</dbReference>
<evidence type="ECO:0000256" key="2">
    <source>
        <dbReference type="ARBA" id="ARBA00049988"/>
    </source>
</evidence>
<accession>A0A845GII6</accession>
<dbReference type="InterPro" id="IPR010985">
    <property type="entry name" value="Ribbon_hlx_hlx"/>
</dbReference>
<sequence>MELKTTDAAKELLSLVAALDGTDLTAFILNTAMEKARKVVSEHRSITLSRDGQEALARLLQSTPGEPTKAMRELMSLPDLDKA</sequence>
<name>A0A845GII6_9BURK</name>
<protein>
    <submittedName>
        <fullName evidence="3">DUF1778 domain-containing protein</fullName>
    </submittedName>
</protein>
<dbReference type="InterPro" id="IPR014795">
    <property type="entry name" value="TacA_1-like"/>
</dbReference>
<dbReference type="Gene3D" id="1.20.5.780">
    <property type="entry name" value="Single helix bin"/>
    <property type="match status" value="1"/>
</dbReference>
<dbReference type="Proteomes" id="UP000447355">
    <property type="component" value="Unassembled WGS sequence"/>
</dbReference>
<dbReference type="SUPFAM" id="SSF47598">
    <property type="entry name" value="Ribbon-helix-helix"/>
    <property type="match status" value="1"/>
</dbReference>
<proteinExistence type="inferred from homology"/>
<dbReference type="AlphaFoldDB" id="A0A845GII6"/>